<accession>A0AAD2E4R2</accession>
<dbReference type="EMBL" id="OU503049">
    <property type="protein sequence ID" value="CAI9776098.1"/>
    <property type="molecule type" value="Genomic_DNA"/>
</dbReference>
<protein>
    <submittedName>
        <fullName evidence="1">Uncharacterized protein</fullName>
    </submittedName>
</protein>
<dbReference type="Proteomes" id="UP000834106">
    <property type="component" value="Chromosome 14"/>
</dbReference>
<dbReference type="InterPro" id="IPR025886">
    <property type="entry name" value="PP2-like"/>
</dbReference>
<proteinExistence type="predicted"/>
<evidence type="ECO:0000313" key="1">
    <source>
        <dbReference type="EMBL" id="CAI9776098.1"/>
    </source>
</evidence>
<keyword evidence="2" id="KW-1185">Reference proteome</keyword>
<dbReference type="AlphaFoldDB" id="A0AAD2E4R2"/>
<dbReference type="Pfam" id="PF14299">
    <property type="entry name" value="PP2"/>
    <property type="match status" value="1"/>
</dbReference>
<dbReference type="PANTHER" id="PTHR32278">
    <property type="entry name" value="F-BOX DOMAIN-CONTAINING PROTEIN"/>
    <property type="match status" value="1"/>
</dbReference>
<dbReference type="PANTHER" id="PTHR32278:SF116">
    <property type="entry name" value="F-BOX PROTEIN PP2-B10-LIKE"/>
    <property type="match status" value="1"/>
</dbReference>
<sequence length="312" mass="35620">MSNIYHNWERLVEVVLRREQLRQLALISSREPSSCSESPSISGWSTPIYDDQNIQLGSSSSSTVDETDWERLLPPDYEDIISRSVNPVAYATKEDLYMSLCSSPILLDEGQMSFHIDKTTGKKCYMIGAKGLKPGPFNYYRKLTPHADSRFSMVAEHRDIWALDIRGKIETQMLSPKTRYAVYLVYRLEKDFVDLQPVKGIIKFVNLDEDHDAERRATTLHLQPGLVGKGQQIAVSRPDGWMEVQLGMFYNNLGYDGPVEARLFKSSAQLNIVIVVEGIEFRPTSNAEIEFVSKENVKNRRKGMFSKLRISK</sequence>
<name>A0AAD2E4R2_9LAMI</name>
<gene>
    <name evidence="1" type="ORF">FPE_LOCUS23528</name>
</gene>
<evidence type="ECO:0000313" key="2">
    <source>
        <dbReference type="Proteomes" id="UP000834106"/>
    </source>
</evidence>
<reference evidence="1" key="1">
    <citation type="submission" date="2023-05" db="EMBL/GenBank/DDBJ databases">
        <authorList>
            <person name="Huff M."/>
        </authorList>
    </citation>
    <scope>NUCLEOTIDE SEQUENCE</scope>
</reference>
<organism evidence="1 2">
    <name type="scientific">Fraxinus pennsylvanica</name>
    <dbReference type="NCBI Taxonomy" id="56036"/>
    <lineage>
        <taxon>Eukaryota</taxon>
        <taxon>Viridiplantae</taxon>
        <taxon>Streptophyta</taxon>
        <taxon>Embryophyta</taxon>
        <taxon>Tracheophyta</taxon>
        <taxon>Spermatophyta</taxon>
        <taxon>Magnoliopsida</taxon>
        <taxon>eudicotyledons</taxon>
        <taxon>Gunneridae</taxon>
        <taxon>Pentapetalae</taxon>
        <taxon>asterids</taxon>
        <taxon>lamiids</taxon>
        <taxon>Lamiales</taxon>
        <taxon>Oleaceae</taxon>
        <taxon>Oleeae</taxon>
        <taxon>Fraxinus</taxon>
    </lineage>
</organism>